<dbReference type="GO" id="GO:0005975">
    <property type="term" value="P:carbohydrate metabolic process"/>
    <property type="evidence" value="ECO:0007669"/>
    <property type="project" value="InterPro"/>
</dbReference>
<reference evidence="3 4" key="1">
    <citation type="submission" date="2020-08" db="EMBL/GenBank/DDBJ databases">
        <title>Genomic Encyclopedia of Type Strains, Phase III (KMG-III): the genomes of soil and plant-associated and newly described type strains.</title>
        <authorList>
            <person name="Whitman W."/>
        </authorList>
    </citation>
    <scope>NUCLEOTIDE SEQUENCE [LARGE SCALE GENOMIC DNA]</scope>
    <source>
        <strain evidence="3 4">CECT 3303</strain>
    </source>
</reference>
<dbReference type="RefSeq" id="WP_184943735.1">
    <property type="nucleotide sequence ID" value="NZ_BAAAWZ010000001.1"/>
</dbReference>
<keyword evidence="4" id="KW-1185">Reference proteome</keyword>
<dbReference type="PANTHER" id="PTHR23421">
    <property type="entry name" value="BETA-GALACTOSIDASE RELATED"/>
    <property type="match status" value="1"/>
</dbReference>
<dbReference type="Proteomes" id="UP000562352">
    <property type="component" value="Unassembled WGS sequence"/>
</dbReference>
<dbReference type="SUPFAM" id="SSF51445">
    <property type="entry name" value="(Trans)glycosidases"/>
    <property type="match status" value="1"/>
</dbReference>
<proteinExistence type="inferred from homology"/>
<comment type="caution">
    <text evidence="3">The sequence shown here is derived from an EMBL/GenBank/DDBJ whole genome shotgun (WGS) entry which is preliminary data.</text>
</comment>
<feature type="domain" description="Glycoside hydrolase 35 catalytic" evidence="2">
    <location>
        <begin position="21"/>
        <end position="262"/>
    </location>
</feature>
<evidence type="ECO:0000313" key="3">
    <source>
        <dbReference type="EMBL" id="MBB5964758.1"/>
    </source>
</evidence>
<gene>
    <name evidence="3" type="ORF">FHS22_004042</name>
</gene>
<accession>A0A841D8V6</accession>
<comment type="similarity">
    <text evidence="1">Belongs to the glycosyl hydrolase 35 family.</text>
</comment>
<dbReference type="EMBL" id="JACHJJ010000013">
    <property type="protein sequence ID" value="MBB5964758.1"/>
    <property type="molecule type" value="Genomic_DNA"/>
</dbReference>
<name>A0A841D8V6_PLAVE</name>
<dbReference type="PRINTS" id="PR00742">
    <property type="entry name" value="GLHYDRLASE35"/>
</dbReference>
<protein>
    <recommendedName>
        <fullName evidence="2">Glycoside hydrolase 35 catalytic domain-containing protein</fullName>
    </recommendedName>
</protein>
<evidence type="ECO:0000256" key="1">
    <source>
        <dbReference type="ARBA" id="ARBA00009809"/>
    </source>
</evidence>
<evidence type="ECO:0000259" key="2">
    <source>
        <dbReference type="Pfam" id="PF01301"/>
    </source>
</evidence>
<organism evidence="3 4">
    <name type="scientific">Planomonospora venezuelensis</name>
    <dbReference type="NCBI Taxonomy" id="1999"/>
    <lineage>
        <taxon>Bacteria</taxon>
        <taxon>Bacillati</taxon>
        <taxon>Actinomycetota</taxon>
        <taxon>Actinomycetes</taxon>
        <taxon>Streptosporangiales</taxon>
        <taxon>Streptosporangiaceae</taxon>
        <taxon>Planomonospora</taxon>
    </lineage>
</organism>
<dbReference type="Pfam" id="PF01301">
    <property type="entry name" value="Glyco_hydro_35"/>
    <property type="match status" value="1"/>
</dbReference>
<dbReference type="InterPro" id="IPR031330">
    <property type="entry name" value="Gly_Hdrlase_35_cat"/>
</dbReference>
<dbReference type="InterPro" id="IPR017853">
    <property type="entry name" value="GH"/>
</dbReference>
<dbReference type="Gene3D" id="3.20.20.80">
    <property type="entry name" value="Glycosidases"/>
    <property type="match status" value="1"/>
</dbReference>
<dbReference type="GO" id="GO:0004553">
    <property type="term" value="F:hydrolase activity, hydrolyzing O-glycosyl compounds"/>
    <property type="evidence" value="ECO:0007669"/>
    <property type="project" value="InterPro"/>
</dbReference>
<evidence type="ECO:0000313" key="4">
    <source>
        <dbReference type="Proteomes" id="UP000562352"/>
    </source>
</evidence>
<dbReference type="AlphaFoldDB" id="A0A841D8V6"/>
<dbReference type="InterPro" id="IPR001944">
    <property type="entry name" value="Glycoside_Hdrlase_35"/>
</dbReference>
<sequence length="300" mass="33286">MTWEIVTEARYGRHFAIDGESFRLDGAEFRVLSGALHYFRVRPEQWAHRLRTLRAMGLNTVETYVPWNLHEPRPGEMRRLEELDAFLAEAARADLLAIVRPGPYICAGWDNGGLPSWLTGALGRRVRTRAPGYLARVDRFFDALIPLVARHQVTRGGNVIMVQVENECGSYGSDRVYLRHLADGLVARGVEVPLFTSGGPEDHMLTGGSIPGVLATVKFGSDPEEAFAVLRRHRPGEPLLCMEFWNGWFDRWGRGHVTRDPVDAAVSESPTSAAAAPVFVSFPIVVSLSVTRAPAGVRCR</sequence>